<evidence type="ECO:0000259" key="12">
    <source>
        <dbReference type="Pfam" id="PF00127"/>
    </source>
</evidence>
<dbReference type="Pfam" id="PF00127">
    <property type="entry name" value="Copper-bind"/>
    <property type="match status" value="1"/>
</dbReference>
<dbReference type="InterPro" id="IPR002387">
    <property type="entry name" value="Plastocyanin"/>
</dbReference>
<feature type="signal peptide" evidence="11">
    <location>
        <begin position="1"/>
        <end position="18"/>
    </location>
</feature>
<dbReference type="InterPro" id="IPR000923">
    <property type="entry name" value="BlueCu_1"/>
</dbReference>
<dbReference type="InterPro" id="IPR028871">
    <property type="entry name" value="BlueCu_1_BS"/>
</dbReference>
<evidence type="ECO:0000256" key="1">
    <source>
        <dbReference type="ARBA" id="ARBA00004170"/>
    </source>
</evidence>
<evidence type="ECO:0000313" key="14">
    <source>
        <dbReference type="Proteomes" id="UP000000557"/>
    </source>
</evidence>
<dbReference type="AlphaFoldDB" id="Q7NIA7"/>
<dbReference type="PhylomeDB" id="Q7NIA7"/>
<dbReference type="EMBL" id="BA000045">
    <property type="protein sequence ID" value="BAC90217.1"/>
    <property type="molecule type" value="Genomic_DNA"/>
</dbReference>
<keyword evidence="11" id="KW-0732">Signal</keyword>
<comment type="similarity">
    <text evidence="2">Belongs to the plastocyanin family.</text>
</comment>
<accession>Q7NIA7</accession>
<keyword evidence="4 9" id="KW-0479">Metal-binding</keyword>
<evidence type="ECO:0000256" key="2">
    <source>
        <dbReference type="ARBA" id="ARBA00005338"/>
    </source>
</evidence>
<comment type="cofactor">
    <cofactor evidence="9">
        <name>Cu(2+)</name>
        <dbReference type="ChEBI" id="CHEBI:29036"/>
    </cofactor>
    <text evidence="9">The crystal structure with reduced Cu(1+) has also been determined.</text>
</comment>
<dbReference type="OrthoDB" id="680163at2"/>
<dbReference type="SUPFAM" id="SSF49503">
    <property type="entry name" value="Cupredoxins"/>
    <property type="match status" value="1"/>
</dbReference>
<comment type="subcellular location">
    <subcellularLocation>
        <location evidence="1">Membrane</location>
        <topology evidence="1">Peripheral membrane protein</topology>
    </subcellularLocation>
</comment>
<proteinExistence type="inferred from homology"/>
<dbReference type="Proteomes" id="UP000000557">
    <property type="component" value="Chromosome"/>
</dbReference>
<dbReference type="KEGG" id="gvi:glr2276"/>
<dbReference type="PANTHER" id="PTHR34192">
    <property type="entry name" value="PLASTOCYANIN MAJOR ISOFORM, CHLOROPLASTIC-RELATED"/>
    <property type="match status" value="1"/>
</dbReference>
<dbReference type="PANTHER" id="PTHR34192:SF10">
    <property type="entry name" value="PLASTOCYANIN MAJOR ISOFORM, CHLOROPLASTIC-RELATED"/>
    <property type="match status" value="1"/>
</dbReference>
<dbReference type="EnsemblBacteria" id="BAC90217">
    <property type="protein sequence ID" value="BAC90217"/>
    <property type="gene ID" value="BAC90217"/>
</dbReference>
<dbReference type="InterPro" id="IPR008972">
    <property type="entry name" value="Cupredoxin"/>
</dbReference>
<dbReference type="InParanoid" id="Q7NIA7"/>
<dbReference type="NCBIfam" id="TIGR02656">
    <property type="entry name" value="cyanin_plasto"/>
    <property type="match status" value="1"/>
</dbReference>
<reference evidence="13 14" key="2">
    <citation type="journal article" date="2003" name="DNA Res.">
        <title>Complete genome structure of Gloeobacter violaceus PCC 7421, a cyanobacterium that lacks thylakoids (supplement).</title>
        <authorList>
            <person name="Nakamura Y."/>
            <person name="Kaneko T."/>
            <person name="Sato S."/>
            <person name="Mimuro M."/>
            <person name="Miyashita H."/>
            <person name="Tsuchiya T."/>
            <person name="Sasamoto S."/>
            <person name="Watanabe A."/>
            <person name="Kawashima K."/>
            <person name="Kishida Y."/>
            <person name="Kiyokawa C."/>
            <person name="Kohara M."/>
            <person name="Matsumoto M."/>
            <person name="Matsuno A."/>
            <person name="Nakazaki N."/>
            <person name="Shimpo S."/>
            <person name="Takeuchi C."/>
            <person name="Yamada M."/>
            <person name="Tabata S."/>
        </authorList>
    </citation>
    <scope>NUCLEOTIDE SEQUENCE [LARGE SCALE GENOMIC DNA]</scope>
    <source>
        <strain evidence="14">ATCC 29082 / PCC 7421</strain>
    </source>
</reference>
<keyword evidence="6 9" id="KW-0186">Copper</keyword>
<dbReference type="PROSITE" id="PS00196">
    <property type="entry name" value="COPPER_BLUE"/>
    <property type="match status" value="1"/>
</dbReference>
<reference evidence="13 14" key="1">
    <citation type="journal article" date="2003" name="DNA Res.">
        <title>Complete genome structure of Gloeobacter violaceus PCC 7421, a cyanobacterium that lacks thylakoids.</title>
        <authorList>
            <person name="Nakamura Y."/>
            <person name="Kaneko T."/>
            <person name="Sato S."/>
            <person name="Mimuro M."/>
            <person name="Miyashita H."/>
            <person name="Tsuchiya T."/>
            <person name="Sasamoto S."/>
            <person name="Watanabe A."/>
            <person name="Kawashima K."/>
            <person name="Kishida Y."/>
            <person name="Kiyokawa C."/>
            <person name="Kohara M."/>
            <person name="Matsumoto M."/>
            <person name="Matsuno A."/>
            <person name="Nakazaki N."/>
            <person name="Shimpo S."/>
            <person name="Takeuchi C."/>
            <person name="Yamada M."/>
            <person name="Tabata S."/>
        </authorList>
    </citation>
    <scope>NUCLEOTIDE SEQUENCE [LARGE SCALE GENOMIC DNA]</scope>
    <source>
        <strain evidence="14">ATCC 29082 / PCC 7421</strain>
    </source>
</reference>
<dbReference type="HOGENOM" id="CLU_084115_0_0_3"/>
<evidence type="ECO:0000256" key="11">
    <source>
        <dbReference type="SAM" id="SignalP"/>
    </source>
</evidence>
<name>Q7NIA7_GLOVI</name>
<feature type="binding site" evidence="9">
    <location>
        <position position="148"/>
    </location>
    <ligand>
        <name>Cu cation</name>
        <dbReference type="ChEBI" id="CHEBI:23378"/>
    </ligand>
</feature>
<feature type="binding site" evidence="9">
    <location>
        <position position="151"/>
    </location>
    <ligand>
        <name>Cu cation</name>
        <dbReference type="ChEBI" id="CHEBI:23378"/>
    </ligand>
</feature>
<dbReference type="STRING" id="251221.gene:10759771"/>
<protein>
    <submittedName>
        <fullName evidence="13">Plastocyanin</fullName>
    </submittedName>
</protein>
<keyword evidence="7" id="KW-0793">Thylakoid</keyword>
<evidence type="ECO:0000256" key="6">
    <source>
        <dbReference type="ARBA" id="ARBA00023008"/>
    </source>
</evidence>
<dbReference type="PROSITE" id="PS51257">
    <property type="entry name" value="PROKAR_LIPOPROTEIN"/>
    <property type="match status" value="1"/>
</dbReference>
<dbReference type="GO" id="GO:0016020">
    <property type="term" value="C:membrane"/>
    <property type="evidence" value="ECO:0007669"/>
    <property type="project" value="UniProtKB-SubCell"/>
</dbReference>
<keyword evidence="14" id="KW-1185">Reference proteome</keyword>
<evidence type="ECO:0000256" key="5">
    <source>
        <dbReference type="ARBA" id="ARBA00022982"/>
    </source>
</evidence>
<keyword evidence="3" id="KW-0813">Transport</keyword>
<organism evidence="13 14">
    <name type="scientific">Gloeobacter violaceus (strain ATCC 29082 / PCC 7421)</name>
    <dbReference type="NCBI Taxonomy" id="251221"/>
    <lineage>
        <taxon>Bacteria</taxon>
        <taxon>Bacillati</taxon>
        <taxon>Cyanobacteriota</taxon>
        <taxon>Cyanophyceae</taxon>
        <taxon>Gloeobacterales</taxon>
        <taxon>Gloeobacteraceae</taxon>
        <taxon>Gloeobacter</taxon>
    </lineage>
</organism>
<evidence type="ECO:0000256" key="7">
    <source>
        <dbReference type="ARBA" id="ARBA00023078"/>
    </source>
</evidence>
<feature type="chain" id="PRO_5004290500" evidence="11">
    <location>
        <begin position="19"/>
        <end position="164"/>
    </location>
</feature>
<dbReference type="Gene3D" id="2.60.40.420">
    <property type="entry name" value="Cupredoxins - blue copper proteins"/>
    <property type="match status" value="1"/>
</dbReference>
<evidence type="ECO:0000256" key="4">
    <source>
        <dbReference type="ARBA" id="ARBA00022723"/>
    </source>
</evidence>
<dbReference type="PRINTS" id="PR00156">
    <property type="entry name" value="COPPERBLUE"/>
</dbReference>
<keyword evidence="8" id="KW-0472">Membrane</keyword>
<dbReference type="CDD" id="cd04219">
    <property type="entry name" value="Plastocyanin"/>
    <property type="match status" value="1"/>
</dbReference>
<feature type="domain" description="Blue (type 1) copper" evidence="12">
    <location>
        <begin position="67"/>
        <end position="163"/>
    </location>
</feature>
<dbReference type="InterPro" id="IPR001235">
    <property type="entry name" value="Copper_blue_Plastocyanin"/>
</dbReference>
<evidence type="ECO:0000313" key="13">
    <source>
        <dbReference type="EMBL" id="BAC90217.1"/>
    </source>
</evidence>
<dbReference type="eggNOG" id="COG3794">
    <property type="taxonomic scope" value="Bacteria"/>
</dbReference>
<evidence type="ECO:0000256" key="10">
    <source>
        <dbReference type="SAM" id="MobiDB-lite"/>
    </source>
</evidence>
<feature type="region of interest" description="Disordered" evidence="10">
    <location>
        <begin position="21"/>
        <end position="58"/>
    </location>
</feature>
<evidence type="ECO:0000256" key="9">
    <source>
        <dbReference type="PIRSR" id="PIRSR602387-1"/>
    </source>
</evidence>
<dbReference type="GO" id="GO:0005507">
    <property type="term" value="F:copper ion binding"/>
    <property type="evidence" value="ECO:0007669"/>
    <property type="project" value="InterPro"/>
</dbReference>
<sequence>MKKAPVSFAIALVVLLSACGGGETTTTTTTTETTPAPTEPSATAPAEPTASAPAEPAVPAPGEGLVVKMGSDTGQLVFVPAKLTVKPGDKIVWLMNKAGPHNAVFDANVPDPAAAKAMALTKLLNKPGDKLEVTVPANAKPGDYAFNCTPHKSAGMVGVLTVQQ</sequence>
<evidence type="ECO:0000256" key="8">
    <source>
        <dbReference type="ARBA" id="ARBA00023136"/>
    </source>
</evidence>
<feature type="binding site" evidence="9">
    <location>
        <position position="101"/>
    </location>
    <ligand>
        <name>Cu cation</name>
        <dbReference type="ChEBI" id="CHEBI:23378"/>
    </ligand>
</feature>
<dbReference type="GO" id="GO:0009055">
    <property type="term" value="F:electron transfer activity"/>
    <property type="evidence" value="ECO:0007669"/>
    <property type="project" value="InterPro"/>
</dbReference>
<dbReference type="RefSeq" id="WP_011142273.1">
    <property type="nucleotide sequence ID" value="NC_005125.1"/>
</dbReference>
<feature type="compositionally biased region" description="Low complexity" evidence="10">
    <location>
        <begin position="24"/>
        <end position="58"/>
    </location>
</feature>
<keyword evidence="5" id="KW-0249">Electron transport</keyword>
<dbReference type="PRINTS" id="PR00157">
    <property type="entry name" value="PLASTOCYANIN"/>
</dbReference>
<gene>
    <name evidence="13" type="primary">petE</name>
</gene>
<feature type="binding site" evidence="9">
    <location>
        <position position="156"/>
    </location>
    <ligand>
        <name>Cu cation</name>
        <dbReference type="ChEBI" id="CHEBI:23378"/>
    </ligand>
</feature>
<evidence type="ECO:0000256" key="3">
    <source>
        <dbReference type="ARBA" id="ARBA00022448"/>
    </source>
</evidence>